<gene>
    <name evidence="1" type="ORF">Spa11_45860</name>
</gene>
<dbReference type="RefSeq" id="WP_145116798.1">
    <property type="nucleotide sequence ID" value="NZ_CP036349.1"/>
</dbReference>
<dbReference type="KEGG" id="bmei:Spa11_45860"/>
<sequence length="66" mass="7450">MAIDKSLKVKAGAVSTRSVLTRVERIEKLREADRFGEEASPFGLPKVRVRKLQLKKKKKVKGEEGK</sequence>
<evidence type="ECO:0008006" key="3">
    <source>
        <dbReference type="Google" id="ProtNLM"/>
    </source>
</evidence>
<dbReference type="Proteomes" id="UP000316426">
    <property type="component" value="Chromosome"/>
</dbReference>
<name>A0A518KEY9_9BACT</name>
<evidence type="ECO:0000313" key="2">
    <source>
        <dbReference type="Proteomes" id="UP000316426"/>
    </source>
</evidence>
<proteinExistence type="predicted"/>
<dbReference type="InterPro" id="IPR026405">
    <property type="entry name" value="Chlam/Ver/Plancto_rRNA"/>
</dbReference>
<dbReference type="NCBIfam" id="TIGR04137">
    <property type="entry name" value="Chlam_Ver_rRNA"/>
    <property type="match status" value="1"/>
</dbReference>
<evidence type="ECO:0000313" key="1">
    <source>
        <dbReference type="EMBL" id="QDV76356.1"/>
    </source>
</evidence>
<dbReference type="EMBL" id="CP036349">
    <property type="protein sequence ID" value="QDV76356.1"/>
    <property type="molecule type" value="Genomic_DNA"/>
</dbReference>
<reference evidence="1 2" key="1">
    <citation type="submission" date="2019-02" db="EMBL/GenBank/DDBJ databases">
        <title>Deep-cultivation of Planctomycetes and their phenomic and genomic characterization uncovers novel biology.</title>
        <authorList>
            <person name="Wiegand S."/>
            <person name="Jogler M."/>
            <person name="Boedeker C."/>
            <person name="Pinto D."/>
            <person name="Vollmers J."/>
            <person name="Rivas-Marin E."/>
            <person name="Kohn T."/>
            <person name="Peeters S.H."/>
            <person name="Heuer A."/>
            <person name="Rast P."/>
            <person name="Oberbeckmann S."/>
            <person name="Bunk B."/>
            <person name="Jeske O."/>
            <person name="Meyerdierks A."/>
            <person name="Storesund J.E."/>
            <person name="Kallscheuer N."/>
            <person name="Luecker S."/>
            <person name="Lage O.M."/>
            <person name="Pohl T."/>
            <person name="Merkel B.J."/>
            <person name="Hornburger P."/>
            <person name="Mueller R.-W."/>
            <person name="Bruemmer F."/>
            <person name="Labrenz M."/>
            <person name="Spormann A.M."/>
            <person name="Op den Camp H."/>
            <person name="Overmann J."/>
            <person name="Amann R."/>
            <person name="Jetten M.S.M."/>
            <person name="Mascher T."/>
            <person name="Medema M.H."/>
            <person name="Devos D.P."/>
            <person name="Kaster A.-K."/>
            <person name="Ovreas L."/>
            <person name="Rohde M."/>
            <person name="Galperin M.Y."/>
            <person name="Jogler C."/>
        </authorList>
    </citation>
    <scope>NUCLEOTIDE SEQUENCE [LARGE SCALE GENOMIC DNA]</scope>
    <source>
        <strain evidence="1 2">Spa11</strain>
    </source>
</reference>
<organism evidence="1 2">
    <name type="scientific">Botrimarina mediterranea</name>
    <dbReference type="NCBI Taxonomy" id="2528022"/>
    <lineage>
        <taxon>Bacteria</taxon>
        <taxon>Pseudomonadati</taxon>
        <taxon>Planctomycetota</taxon>
        <taxon>Planctomycetia</taxon>
        <taxon>Pirellulales</taxon>
        <taxon>Lacipirellulaceae</taxon>
        <taxon>Botrimarina</taxon>
    </lineage>
</organism>
<protein>
    <recommendedName>
        <fullName evidence="3">Small basic protein</fullName>
    </recommendedName>
</protein>
<keyword evidence="2" id="KW-1185">Reference proteome</keyword>
<dbReference type="AlphaFoldDB" id="A0A518KEY9"/>
<accession>A0A518KEY9</accession>